<dbReference type="GO" id="GO:0032259">
    <property type="term" value="P:methylation"/>
    <property type="evidence" value="ECO:0007669"/>
    <property type="project" value="UniProtKB-KW"/>
</dbReference>
<dbReference type="CDD" id="cd02440">
    <property type="entry name" value="AdoMet_MTases"/>
    <property type="match status" value="1"/>
</dbReference>
<dbReference type="AlphaFoldDB" id="B1KQ47"/>
<evidence type="ECO:0000313" key="6">
    <source>
        <dbReference type="EMBL" id="ACA89160.1"/>
    </source>
</evidence>
<dbReference type="GO" id="GO:0061542">
    <property type="term" value="F:3-demethylubiquinol 3-O-methyltransferase activity"/>
    <property type="evidence" value="ECO:0007669"/>
    <property type="project" value="UniProtKB-UniRule"/>
</dbReference>
<dbReference type="EC" id="2.1.1.222" evidence="5"/>
<protein>
    <recommendedName>
        <fullName evidence="5">Ubiquinone biosynthesis O-methyltransferase</fullName>
    </recommendedName>
    <alternativeName>
        <fullName evidence="5">2-polyprenyl-6-hydroxyphenol methylase</fullName>
        <ecNumber evidence="5">2.1.1.222</ecNumber>
    </alternativeName>
    <alternativeName>
        <fullName evidence="5">3-demethylubiquinone 3-O-methyltransferase</fullName>
        <ecNumber evidence="5">2.1.1.64</ecNumber>
    </alternativeName>
</protein>
<dbReference type="HAMAP" id="MF_00472">
    <property type="entry name" value="UbiG"/>
    <property type="match status" value="1"/>
</dbReference>
<dbReference type="Pfam" id="PF13489">
    <property type="entry name" value="Methyltransf_23"/>
    <property type="match status" value="1"/>
</dbReference>
<feature type="binding site" evidence="5">
    <location>
        <position position="101"/>
    </location>
    <ligand>
        <name>S-adenosyl-L-methionine</name>
        <dbReference type="ChEBI" id="CHEBI:59789"/>
    </ligand>
</feature>
<name>B1KQ47_SHEWM</name>
<dbReference type="NCBIfam" id="TIGR01983">
    <property type="entry name" value="UbiG"/>
    <property type="match status" value="1"/>
</dbReference>
<proteinExistence type="inferred from homology"/>
<dbReference type="Gene3D" id="3.40.50.150">
    <property type="entry name" value="Vaccinia Virus protein VP39"/>
    <property type="match status" value="1"/>
</dbReference>
<sequence length="270" mass="30493">MLDKSRLTPRRLAKGLKSHEEIAKFDALAEEWRDPQGKFKHVLAFNLTRLTAIQMMIAEHFKRDLTQDIPFNDLTMLDIGCGVGLLCEPLSKQGAHVTGIDASCYNIDLARQHAEKNNININYQHCLAEDLLAKQPINIANNQSDRIGSKHYDVVLNTEVIEHVEDQQALIKTCCELVKPGGILIMATLNRTIKSYVIGIIGAEYVMRYLPIGTHDWHYFVTPKEINTMISANGLTPITSQGMSFNPFTKQWSITSNTDVNYLSYAYKPK</sequence>
<feature type="binding site" evidence="5">
    <location>
        <position position="80"/>
    </location>
    <ligand>
        <name>S-adenosyl-L-methionine</name>
        <dbReference type="ChEBI" id="CHEBI:59789"/>
    </ligand>
</feature>
<feature type="binding site" evidence="5">
    <location>
        <position position="49"/>
    </location>
    <ligand>
        <name>S-adenosyl-L-methionine</name>
        <dbReference type="ChEBI" id="CHEBI:59789"/>
    </ligand>
</feature>
<evidence type="ECO:0000256" key="1">
    <source>
        <dbReference type="ARBA" id="ARBA00022603"/>
    </source>
</evidence>
<keyword evidence="2 5" id="KW-0808">Transferase</keyword>
<dbReference type="HOGENOM" id="CLU_042432_0_0_6"/>
<comment type="similarity">
    <text evidence="5">Belongs to the methyltransferase superfamily. UbiG/COQ3 family.</text>
</comment>
<dbReference type="EC" id="2.1.1.64" evidence="5"/>
<dbReference type="InterPro" id="IPR029063">
    <property type="entry name" value="SAM-dependent_MTases_sf"/>
</dbReference>
<evidence type="ECO:0000256" key="3">
    <source>
        <dbReference type="ARBA" id="ARBA00022688"/>
    </source>
</evidence>
<comment type="catalytic activity">
    <reaction evidence="5">
        <text>a 3-(all-trans-polyprenyl)benzene-1,2-diol + S-adenosyl-L-methionine = a 2-methoxy-6-(all-trans-polyprenyl)phenol + S-adenosyl-L-homocysteine + H(+)</text>
        <dbReference type="Rhea" id="RHEA:31411"/>
        <dbReference type="Rhea" id="RHEA-COMP:9550"/>
        <dbReference type="Rhea" id="RHEA-COMP:9551"/>
        <dbReference type="ChEBI" id="CHEBI:15378"/>
        <dbReference type="ChEBI" id="CHEBI:57856"/>
        <dbReference type="ChEBI" id="CHEBI:59789"/>
        <dbReference type="ChEBI" id="CHEBI:62729"/>
        <dbReference type="ChEBI" id="CHEBI:62731"/>
        <dbReference type="EC" id="2.1.1.222"/>
    </reaction>
</comment>
<evidence type="ECO:0000256" key="5">
    <source>
        <dbReference type="HAMAP-Rule" id="MF_00472"/>
    </source>
</evidence>
<comment type="function">
    <text evidence="5">O-methyltransferase that catalyzes the 2 O-methylation steps in the ubiquinone biosynthetic pathway.</text>
</comment>
<dbReference type="PANTHER" id="PTHR43464">
    <property type="entry name" value="METHYLTRANSFERASE"/>
    <property type="match status" value="1"/>
</dbReference>
<comment type="catalytic activity">
    <reaction evidence="5">
        <text>a 3-demethylubiquinol + S-adenosyl-L-methionine = a ubiquinol + S-adenosyl-L-homocysteine + H(+)</text>
        <dbReference type="Rhea" id="RHEA:44380"/>
        <dbReference type="Rhea" id="RHEA-COMP:9566"/>
        <dbReference type="Rhea" id="RHEA-COMP:10914"/>
        <dbReference type="ChEBI" id="CHEBI:15378"/>
        <dbReference type="ChEBI" id="CHEBI:17976"/>
        <dbReference type="ChEBI" id="CHEBI:57856"/>
        <dbReference type="ChEBI" id="CHEBI:59789"/>
        <dbReference type="ChEBI" id="CHEBI:84422"/>
        <dbReference type="EC" id="2.1.1.64"/>
    </reaction>
</comment>
<reference evidence="6 7" key="1">
    <citation type="submission" date="2008-02" db="EMBL/GenBank/DDBJ databases">
        <title>Complete sequence of Shewanella woodyi ATCC 51908.</title>
        <authorList>
            <consortium name="US DOE Joint Genome Institute"/>
            <person name="Copeland A."/>
            <person name="Lucas S."/>
            <person name="Lapidus A."/>
            <person name="Glavina del Rio T."/>
            <person name="Dalin E."/>
            <person name="Tice H."/>
            <person name="Bruce D."/>
            <person name="Goodwin L."/>
            <person name="Pitluck S."/>
            <person name="Sims D."/>
            <person name="Brettin T."/>
            <person name="Detter J.C."/>
            <person name="Han C."/>
            <person name="Kuske C.R."/>
            <person name="Schmutz J."/>
            <person name="Larimer F."/>
            <person name="Land M."/>
            <person name="Hauser L."/>
            <person name="Kyrpides N."/>
            <person name="Lykidis A."/>
            <person name="Zhao J.-S."/>
            <person name="Richardson P."/>
        </authorList>
    </citation>
    <scope>NUCLEOTIDE SEQUENCE [LARGE SCALE GENOMIC DNA]</scope>
    <source>
        <strain evidence="7">ATCC 51908 / MS32</strain>
    </source>
</reference>
<dbReference type="RefSeq" id="WP_012327476.1">
    <property type="nucleotide sequence ID" value="NC_010506.1"/>
</dbReference>
<evidence type="ECO:0000256" key="4">
    <source>
        <dbReference type="ARBA" id="ARBA00022691"/>
    </source>
</evidence>
<evidence type="ECO:0000256" key="2">
    <source>
        <dbReference type="ARBA" id="ARBA00022679"/>
    </source>
</evidence>
<gene>
    <name evidence="5" type="primary">ubiG</name>
    <name evidence="6" type="ordered locus">Swoo_4911</name>
</gene>
<dbReference type="PANTHER" id="PTHR43464:SF19">
    <property type="entry name" value="UBIQUINONE BIOSYNTHESIS O-METHYLTRANSFERASE, MITOCHONDRIAL"/>
    <property type="match status" value="1"/>
</dbReference>
<keyword evidence="3 5" id="KW-0831">Ubiquinone biosynthesis</keyword>
<keyword evidence="6" id="KW-0830">Ubiquinone</keyword>
<dbReference type="STRING" id="392500.Swoo_4911"/>
<keyword evidence="1 5" id="KW-0489">Methyltransferase</keyword>
<keyword evidence="4 5" id="KW-0949">S-adenosyl-L-methionine</keyword>
<comment type="pathway">
    <text evidence="5">Cofactor biosynthesis; ubiquinone biosynthesis.</text>
</comment>
<dbReference type="InterPro" id="IPR010233">
    <property type="entry name" value="UbiG_MeTrfase"/>
</dbReference>
<dbReference type="GO" id="GO:0010420">
    <property type="term" value="F:polyprenyldihydroxybenzoate methyltransferase activity"/>
    <property type="evidence" value="ECO:0007669"/>
    <property type="project" value="InterPro"/>
</dbReference>
<organism evidence="6 7">
    <name type="scientific">Shewanella woodyi (strain ATCC 51908 / MS32)</name>
    <dbReference type="NCBI Taxonomy" id="392500"/>
    <lineage>
        <taxon>Bacteria</taxon>
        <taxon>Pseudomonadati</taxon>
        <taxon>Pseudomonadota</taxon>
        <taxon>Gammaproteobacteria</taxon>
        <taxon>Alteromonadales</taxon>
        <taxon>Shewanellaceae</taxon>
        <taxon>Shewanella</taxon>
    </lineage>
</organism>
<dbReference type="Proteomes" id="UP000002168">
    <property type="component" value="Chromosome"/>
</dbReference>
<evidence type="ECO:0000313" key="7">
    <source>
        <dbReference type="Proteomes" id="UP000002168"/>
    </source>
</evidence>
<keyword evidence="7" id="KW-1185">Reference proteome</keyword>
<dbReference type="GO" id="GO:0102208">
    <property type="term" value="F:2-polyprenyl-6-hydroxyphenol methylase activity"/>
    <property type="evidence" value="ECO:0007669"/>
    <property type="project" value="UniProtKB-EC"/>
</dbReference>
<dbReference type="eggNOG" id="COG2227">
    <property type="taxonomic scope" value="Bacteria"/>
</dbReference>
<accession>B1KQ47</accession>
<feature type="binding site" evidence="5">
    <location>
        <position position="158"/>
    </location>
    <ligand>
        <name>S-adenosyl-L-methionine</name>
        <dbReference type="ChEBI" id="CHEBI:59789"/>
    </ligand>
</feature>
<dbReference type="EMBL" id="CP000961">
    <property type="protein sequence ID" value="ACA89160.1"/>
    <property type="molecule type" value="Genomic_DNA"/>
</dbReference>
<dbReference type="UniPathway" id="UPA00232"/>
<dbReference type="SUPFAM" id="SSF53335">
    <property type="entry name" value="S-adenosyl-L-methionine-dependent methyltransferases"/>
    <property type="match status" value="1"/>
</dbReference>
<dbReference type="KEGG" id="swd:Swoo_4911"/>